<evidence type="ECO:0000313" key="3">
    <source>
        <dbReference type="Proteomes" id="UP000294854"/>
    </source>
</evidence>
<evidence type="ECO:0000313" key="2">
    <source>
        <dbReference type="EMBL" id="TDG71134.1"/>
    </source>
</evidence>
<dbReference type="SUPFAM" id="SSF54611">
    <property type="entry name" value="SecB-like"/>
    <property type="match status" value="1"/>
</dbReference>
<dbReference type="PANTHER" id="PTHR36918">
    <property type="match status" value="1"/>
</dbReference>
<dbReference type="Pfam" id="PF02556">
    <property type="entry name" value="SecB"/>
    <property type="match status" value="1"/>
</dbReference>
<reference evidence="2 3" key="1">
    <citation type="journal article" date="2019" name="Appl. Microbiol. Biotechnol.">
        <title>Uncovering carbohydrate metabolism through a genotype-phenotype association study of 56 lactic acid bacteria genomes.</title>
        <authorList>
            <person name="Buron-Moles G."/>
            <person name="Chailyan A."/>
            <person name="Dolejs I."/>
            <person name="Forster J."/>
            <person name="Miks M.H."/>
        </authorList>
    </citation>
    <scope>NUCLEOTIDE SEQUENCE [LARGE SCALE GENOMIC DNA]</scope>
    <source>
        <strain evidence="2 3">ATCC 49373</strain>
    </source>
</reference>
<dbReference type="GO" id="GO:0015031">
    <property type="term" value="P:protein transport"/>
    <property type="evidence" value="ECO:0007669"/>
    <property type="project" value="InterPro"/>
</dbReference>
<sequence length="132" mass="14868">MAVIEFKSYKVKKINFEENISFVEQEKIRLKPEFHVIVSNLEGNVSLVGLSVTLDVNSPFKLEVAIEGKFKYTVEDDKDSVGAEQLLSTNAVAILFPYLRSVVSSVTMLSNNMPTLILPTMNIIELMKKQKD</sequence>
<dbReference type="InterPro" id="IPR035958">
    <property type="entry name" value="SecB-like_sf"/>
</dbReference>
<organism evidence="2 3">
    <name type="scientific">Secundilactobacillus malefermentans</name>
    <dbReference type="NCBI Taxonomy" id="176292"/>
    <lineage>
        <taxon>Bacteria</taxon>
        <taxon>Bacillati</taxon>
        <taxon>Bacillota</taxon>
        <taxon>Bacilli</taxon>
        <taxon>Lactobacillales</taxon>
        <taxon>Lactobacillaceae</taxon>
        <taxon>Secundilactobacillus</taxon>
    </lineage>
</organism>
<gene>
    <name evidence="2" type="ORF">C5L31_001508</name>
</gene>
<accession>A0A4R5NDD1</accession>
<keyword evidence="3" id="KW-1185">Reference proteome</keyword>
<evidence type="ECO:0000256" key="1">
    <source>
        <dbReference type="ARBA" id="ARBA00009990"/>
    </source>
</evidence>
<comment type="similarity">
    <text evidence="1">Belongs to the SecB family.</text>
</comment>
<dbReference type="RefSeq" id="WP_010620009.1">
    <property type="nucleotide sequence ID" value="NZ_CP042371.1"/>
</dbReference>
<dbReference type="GO" id="GO:0051082">
    <property type="term" value="F:unfolded protein binding"/>
    <property type="evidence" value="ECO:0007669"/>
    <property type="project" value="InterPro"/>
</dbReference>
<name>A0A4R5NDD1_9LACO</name>
<proteinExistence type="inferred from homology"/>
<comment type="caution">
    <text evidence="2">The sequence shown here is derived from an EMBL/GenBank/DDBJ whole genome shotgun (WGS) entry which is preliminary data.</text>
</comment>
<dbReference type="Gene3D" id="3.10.420.10">
    <property type="entry name" value="SecB-like"/>
    <property type="match status" value="1"/>
</dbReference>
<dbReference type="GO" id="GO:0051262">
    <property type="term" value="P:protein tetramerization"/>
    <property type="evidence" value="ECO:0007669"/>
    <property type="project" value="InterPro"/>
</dbReference>
<dbReference type="EMBL" id="PUFO01000108">
    <property type="protein sequence ID" value="TDG71134.1"/>
    <property type="molecule type" value="Genomic_DNA"/>
</dbReference>
<evidence type="ECO:0008006" key="4">
    <source>
        <dbReference type="Google" id="ProtNLM"/>
    </source>
</evidence>
<dbReference type="InterPro" id="IPR003708">
    <property type="entry name" value="SecB"/>
</dbReference>
<protein>
    <recommendedName>
        <fullName evidence="4">Preprotein translocase subunit SecB</fullName>
    </recommendedName>
</protein>
<dbReference type="AlphaFoldDB" id="A0A4R5NDD1"/>
<dbReference type="PANTHER" id="PTHR36918:SF1">
    <property type="entry name" value="PROTEIN-EXPORT PROTEIN SECB"/>
    <property type="match status" value="1"/>
</dbReference>
<dbReference type="Proteomes" id="UP000294854">
    <property type="component" value="Unassembled WGS sequence"/>
</dbReference>